<dbReference type="InterPro" id="IPR027417">
    <property type="entry name" value="P-loop_NTPase"/>
</dbReference>
<dbReference type="Gene3D" id="3.40.50.300">
    <property type="entry name" value="P-loop containing nucleotide triphosphate hydrolases"/>
    <property type="match status" value="1"/>
</dbReference>
<dbReference type="CDD" id="cd03109">
    <property type="entry name" value="DTBS"/>
    <property type="match status" value="1"/>
</dbReference>
<dbReference type="PANTHER" id="PTHR42684:SF3">
    <property type="entry name" value="ADENOSYLMETHIONINE-8-AMINO-7-OXONONANOATE AMINOTRANSFERASE"/>
    <property type="match status" value="1"/>
</dbReference>
<dbReference type="InterPro" id="IPR015421">
    <property type="entry name" value="PyrdxlP-dep_Trfase_major"/>
</dbReference>
<organism evidence="4 5">
    <name type="scientific">Phyllosticta citricarpa</name>
    <dbReference type="NCBI Taxonomy" id="55181"/>
    <lineage>
        <taxon>Eukaryota</taxon>
        <taxon>Fungi</taxon>
        <taxon>Dikarya</taxon>
        <taxon>Ascomycota</taxon>
        <taxon>Pezizomycotina</taxon>
        <taxon>Dothideomycetes</taxon>
        <taxon>Dothideomycetes incertae sedis</taxon>
        <taxon>Botryosphaeriales</taxon>
        <taxon>Phyllostictaceae</taxon>
        <taxon>Phyllosticta</taxon>
    </lineage>
</organism>
<dbReference type="EMBL" id="JBBPDW010000066">
    <property type="protein sequence ID" value="KAK7530037.1"/>
    <property type="molecule type" value="Genomic_DNA"/>
</dbReference>
<dbReference type="InterPro" id="IPR049704">
    <property type="entry name" value="Aminotrans_3_PPA_site"/>
</dbReference>
<dbReference type="PANTHER" id="PTHR42684">
    <property type="entry name" value="ADENOSYLMETHIONINE-8-AMINO-7-OXONONANOATE AMINOTRANSFERASE"/>
    <property type="match status" value="1"/>
</dbReference>
<dbReference type="InterPro" id="IPR005814">
    <property type="entry name" value="Aminotrans_3"/>
</dbReference>
<protein>
    <submittedName>
        <fullName evidence="4">Onanonoxo-7-onima-8-eninoihtemlysoneda</fullName>
    </submittedName>
</protein>
<proteinExistence type="predicted"/>
<dbReference type="PROSITE" id="PS00600">
    <property type="entry name" value="AA_TRANSFER_CLASS_3"/>
    <property type="match status" value="1"/>
</dbReference>
<name>A0ABR1L479_9PEZI</name>
<keyword evidence="2" id="KW-0032">Aminotransferase</keyword>
<keyword evidence="5" id="KW-1185">Reference proteome</keyword>
<dbReference type="Pfam" id="PF00202">
    <property type="entry name" value="Aminotran_3"/>
    <property type="match status" value="1"/>
</dbReference>
<evidence type="ECO:0000256" key="3">
    <source>
        <dbReference type="ARBA" id="ARBA00022679"/>
    </source>
</evidence>
<comment type="caution">
    <text evidence="4">The sequence shown here is derived from an EMBL/GenBank/DDBJ whole genome shotgun (WGS) entry which is preliminary data.</text>
</comment>
<comment type="subcellular location">
    <subcellularLocation>
        <location evidence="1">Mitochondrion</location>
    </subcellularLocation>
</comment>
<dbReference type="Pfam" id="PF13500">
    <property type="entry name" value="AAA_26"/>
    <property type="match status" value="1"/>
</dbReference>
<reference evidence="4 5" key="1">
    <citation type="submission" date="2024-04" db="EMBL/GenBank/DDBJ databases">
        <title>Phyllosticta paracitricarpa is synonymous to the EU quarantine fungus P. citricarpa based on phylogenomic analyses.</title>
        <authorList>
            <consortium name="Lawrence Berkeley National Laboratory"/>
            <person name="Van Ingen-Buijs V.A."/>
            <person name="Van Westerhoven A.C."/>
            <person name="Haridas S."/>
            <person name="Skiadas P."/>
            <person name="Martin F."/>
            <person name="Groenewald J.Z."/>
            <person name="Crous P.W."/>
            <person name="Seidl M.F."/>
        </authorList>
    </citation>
    <scope>NUCLEOTIDE SEQUENCE [LARGE SCALE GENOMIC DNA]</scope>
    <source>
        <strain evidence="4 5">CBS 122670</strain>
    </source>
</reference>
<sequence length="794" mass="88044">MAPAGAILYRNLRAYQVWGANTEVGKTVFSTVLCNGLRVNRKLRDPVQYIKPVSTGNIEDADSSHIRKFGIDRLAKHHDNTDEAFKSLCLHQYALPISPDRAAAVSNLHIPKDEALLNEIRQVLSERAELGGWAFIETAGGVHSPGPSGTSQADLYRPLRVPAVLIADSKLGGISQTIAAYESLKIRGYDVEAVLLFEDDYYQNDQQLKTYFKQRGTLCRTLPKLHPPQASKAADEELMLKYYEKQSKSEIIQEVLINLKQKHHDRLQNLESMPKRAHDIIWYPFTQSTLLSPEKITAIDSASGDYFQTLEKKQGTESLLKSSFDGSGSWWTQGLGHGNPQLMLAAAYAAGRYGHVMFAEAVHEPALKLAGTLIDYLSNPRLSRVFYSDNGSTGIEVAVKMALRAARLRYGWGPNDNLGVLGLSGSYHGDTMGAMDCSEPSTYNEKIEWYEGKGFWFSYPTVSCNNGRWTVSVPQNLKNHFGSDKPFRNLADIMDLEARESSREYEQYRVFITQTLKQLRAQGRRFGALMLEPIVLGAGGMVFVDPLFQRALVSVVRSSPQLFADDAHFPNSANAWTGLPVIFDEVFTGLYRLGRSSAASLLQVHPDISVHAKLLTGGLLPLCATAASEDIFKAFESDDKSDALLHGHSYTAHAVGCTVAIESLKEMRKLDTTGAWDEFKSKWAGPAQERGQETEPIWSVWGKDFVEWTSNQERVEGVWALGSVLSITLKDSQGAGGYKSTAAKDVQAALFKGDSPDWNIHSRILGNVIYFMAGQTTSMETVERVQNVLRKVLV</sequence>
<dbReference type="SUPFAM" id="SSF53383">
    <property type="entry name" value="PLP-dependent transferases"/>
    <property type="match status" value="1"/>
</dbReference>
<dbReference type="Gene3D" id="3.40.640.10">
    <property type="entry name" value="Type I PLP-dependent aspartate aminotransferase-like (Major domain)"/>
    <property type="match status" value="1"/>
</dbReference>
<evidence type="ECO:0000313" key="4">
    <source>
        <dbReference type="EMBL" id="KAK7530037.1"/>
    </source>
</evidence>
<gene>
    <name evidence="4" type="ORF">IWX46DRAFT_636472</name>
</gene>
<dbReference type="SUPFAM" id="SSF52540">
    <property type="entry name" value="P-loop containing nucleoside triphosphate hydrolases"/>
    <property type="match status" value="1"/>
</dbReference>
<evidence type="ECO:0000313" key="5">
    <source>
        <dbReference type="Proteomes" id="UP001365128"/>
    </source>
</evidence>
<accession>A0ABR1L479</accession>
<dbReference type="Proteomes" id="UP001365128">
    <property type="component" value="Unassembled WGS sequence"/>
</dbReference>
<evidence type="ECO:0000256" key="2">
    <source>
        <dbReference type="ARBA" id="ARBA00022576"/>
    </source>
</evidence>
<keyword evidence="3" id="KW-0808">Transferase</keyword>
<dbReference type="InterPro" id="IPR015424">
    <property type="entry name" value="PyrdxlP-dep_Trfase"/>
</dbReference>
<evidence type="ECO:0000256" key="1">
    <source>
        <dbReference type="ARBA" id="ARBA00004173"/>
    </source>
</evidence>